<dbReference type="RefSeq" id="WP_011994949.1">
    <property type="nucleotide sequence ID" value="NC_009719.1"/>
</dbReference>
<gene>
    <name evidence="1" type="ordered locus">Plav_0035</name>
</gene>
<organism evidence="1 2">
    <name type="scientific">Parvibaculum lavamentivorans (strain DS-1 / DSM 13023 / NCIMB 13966)</name>
    <dbReference type="NCBI Taxonomy" id="402881"/>
    <lineage>
        <taxon>Bacteria</taxon>
        <taxon>Pseudomonadati</taxon>
        <taxon>Pseudomonadota</taxon>
        <taxon>Alphaproteobacteria</taxon>
        <taxon>Hyphomicrobiales</taxon>
        <taxon>Parvibaculaceae</taxon>
        <taxon>Parvibaculum</taxon>
    </lineage>
</organism>
<dbReference type="Proteomes" id="UP000006377">
    <property type="component" value="Chromosome"/>
</dbReference>
<keyword evidence="2" id="KW-1185">Reference proteome</keyword>
<evidence type="ECO:0000313" key="2">
    <source>
        <dbReference type="Proteomes" id="UP000006377"/>
    </source>
</evidence>
<dbReference type="HOGENOM" id="CLU_146070_0_1_5"/>
<dbReference type="EMBL" id="CP000774">
    <property type="protein sequence ID" value="ABS61658.1"/>
    <property type="molecule type" value="Genomic_DNA"/>
</dbReference>
<evidence type="ECO:0000313" key="1">
    <source>
        <dbReference type="EMBL" id="ABS61658.1"/>
    </source>
</evidence>
<dbReference type="Gene3D" id="3.40.1440.10">
    <property type="entry name" value="GIY-YIG endonuclease"/>
    <property type="match status" value="1"/>
</dbReference>
<dbReference type="InterPro" id="IPR035901">
    <property type="entry name" value="GIY-YIG_endonuc_sf"/>
</dbReference>
<dbReference type="SUPFAM" id="SSF82771">
    <property type="entry name" value="GIY-YIG endonuclease"/>
    <property type="match status" value="1"/>
</dbReference>
<sequence length="116" mass="13419">MTMEKSRRKELVRDFKKREALPGIFAVRCLATGEVWIGPSRNLEAQQNSIWFQLRLGNHRVTAMQAAWNAHGEENLVYEIVERMEDADMTPYLLQSLLKERLAFWRKELSAGLAVG</sequence>
<accession>A7HP25</accession>
<reference evidence="1 2" key="1">
    <citation type="journal article" date="2011" name="Stand. Genomic Sci.">
        <title>Complete genome sequence of Parvibaculum lavamentivorans type strain (DS-1(T)).</title>
        <authorList>
            <person name="Schleheck D."/>
            <person name="Weiss M."/>
            <person name="Pitluck S."/>
            <person name="Bruce D."/>
            <person name="Land M.L."/>
            <person name="Han S."/>
            <person name="Saunders E."/>
            <person name="Tapia R."/>
            <person name="Detter C."/>
            <person name="Brettin T."/>
            <person name="Han J."/>
            <person name="Woyke T."/>
            <person name="Goodwin L."/>
            <person name="Pennacchio L."/>
            <person name="Nolan M."/>
            <person name="Cook A.M."/>
            <person name="Kjelleberg S."/>
            <person name="Thomas T."/>
        </authorList>
    </citation>
    <scope>NUCLEOTIDE SEQUENCE [LARGE SCALE GENOMIC DNA]</scope>
    <source>
        <strain evidence="2">DS-1 / DSM 13023 / NCIMB 13966</strain>
    </source>
</reference>
<evidence type="ECO:0008006" key="3">
    <source>
        <dbReference type="Google" id="ProtNLM"/>
    </source>
</evidence>
<proteinExistence type="predicted"/>
<dbReference type="eggNOG" id="COG3860">
    <property type="taxonomic scope" value="Bacteria"/>
</dbReference>
<dbReference type="STRING" id="402881.Plav_0035"/>
<protein>
    <recommendedName>
        <fullName evidence="3">GIY-YIG nuclease family protein</fullName>
    </recommendedName>
</protein>
<dbReference type="AlphaFoldDB" id="A7HP25"/>
<dbReference type="KEGG" id="pla:Plav_0035"/>
<name>A7HP25_PARL1</name>
<dbReference type="CDD" id="cd10451">
    <property type="entry name" value="GIY-YIG_LuxR_like"/>
    <property type="match status" value="1"/>
</dbReference>